<dbReference type="Proteomes" id="UP000708148">
    <property type="component" value="Unassembled WGS sequence"/>
</dbReference>
<evidence type="ECO:0000256" key="1">
    <source>
        <dbReference type="SAM" id="Phobius"/>
    </source>
</evidence>
<keyword evidence="1" id="KW-0812">Transmembrane</keyword>
<dbReference type="AlphaFoldDB" id="A0A8S1J0A7"/>
<reference evidence="2" key="1">
    <citation type="submission" date="2020-12" db="EMBL/GenBank/DDBJ databases">
        <authorList>
            <person name="Iha C."/>
        </authorList>
    </citation>
    <scope>NUCLEOTIDE SEQUENCE</scope>
</reference>
<gene>
    <name evidence="2" type="ORF">OSTQU699_LOCUS4613</name>
</gene>
<proteinExistence type="predicted"/>
<organism evidence="2 3">
    <name type="scientific">Ostreobium quekettii</name>
    <dbReference type="NCBI Taxonomy" id="121088"/>
    <lineage>
        <taxon>Eukaryota</taxon>
        <taxon>Viridiplantae</taxon>
        <taxon>Chlorophyta</taxon>
        <taxon>core chlorophytes</taxon>
        <taxon>Ulvophyceae</taxon>
        <taxon>TCBD clade</taxon>
        <taxon>Bryopsidales</taxon>
        <taxon>Ostreobineae</taxon>
        <taxon>Ostreobiaceae</taxon>
        <taxon>Ostreobium</taxon>
    </lineage>
</organism>
<feature type="transmembrane region" description="Helical" evidence="1">
    <location>
        <begin position="252"/>
        <end position="270"/>
    </location>
</feature>
<feature type="transmembrane region" description="Helical" evidence="1">
    <location>
        <begin position="144"/>
        <end position="163"/>
    </location>
</feature>
<sequence length="367" mass="39559">MMAARRPPPPRVVMDPILLTFSEPRLEAQYEDWAFRCRFGPTDGTFLTLSILARTIALVWPIARGGGSAWEAAEMARAAWPSIAWVLWAAADLAVRGAVSWETARAWRTPLVISTRFMTTLEAGLGCSDAASSLALALLAPSSLLFATLSYSGLWALLIMALAQPLHFRYHVPIQLVALAFVVINSGVPTCSAAQCVGRCSLSIDSCTAWHTIDGLTSILDGLARRLLEVTLGLGSVPGVLAWKIDQPCLQLVLFLQFFFGFVLVSYIVWWTERRSRASFVVWRGGDEPGLAEAGEQLPAAMVAMHLMLLAVAFGVVWRVMLVFTPGARAWGAAPEGLRSPGGVGVEAARRNGVLVGVWGWRGAAAA</sequence>
<keyword evidence="1" id="KW-0472">Membrane</keyword>
<name>A0A8S1J0A7_9CHLO</name>
<evidence type="ECO:0000313" key="3">
    <source>
        <dbReference type="Proteomes" id="UP000708148"/>
    </source>
</evidence>
<comment type="caution">
    <text evidence="2">The sequence shown here is derived from an EMBL/GenBank/DDBJ whole genome shotgun (WGS) entry which is preliminary data.</text>
</comment>
<feature type="transmembrane region" description="Helical" evidence="1">
    <location>
        <begin position="298"/>
        <end position="321"/>
    </location>
</feature>
<protein>
    <submittedName>
        <fullName evidence="2">Uncharacterized protein</fullName>
    </submittedName>
</protein>
<keyword evidence="1" id="KW-1133">Transmembrane helix</keyword>
<dbReference type="EMBL" id="CAJHUC010000981">
    <property type="protein sequence ID" value="CAD7699254.1"/>
    <property type="molecule type" value="Genomic_DNA"/>
</dbReference>
<accession>A0A8S1J0A7</accession>
<evidence type="ECO:0000313" key="2">
    <source>
        <dbReference type="EMBL" id="CAD7699254.1"/>
    </source>
</evidence>
<keyword evidence="3" id="KW-1185">Reference proteome</keyword>